<dbReference type="InterPro" id="IPR000601">
    <property type="entry name" value="PKD_dom"/>
</dbReference>
<feature type="compositionally biased region" description="Acidic residues" evidence="7">
    <location>
        <begin position="41"/>
        <end position="50"/>
    </location>
</feature>
<feature type="active site" description="Charge relay system" evidence="5">
    <location>
        <position position="89"/>
    </location>
</feature>
<dbReference type="InterPro" id="IPR013783">
    <property type="entry name" value="Ig-like_fold"/>
</dbReference>
<sequence length="555" mass="56957">MRIDTPVRAVIVAAALALFAAAAVAAGGVAAAESPPPTTPVDEEPDDTEVEDGRTVPSEQVPFGVRTLYRSDDVDRPSGGENVTVAVIDTGVDTDHPDLESRVSLCRDFTGESVTDTCEDRNGHGTHVAGTVAADGGDDGNGIYGVAPEAEVYAFKACTDDGRCGADPLAESVRAATDEGADIIVLSLGGREEPRISAAVAYATANGAAIIAASGNNGPELGSILYPSALNSTVSVGAVGPRRGQQVATDNYRVPDFSARGVDAPFDPDANERLEVAAPGVGVLSPVPDGDYRELSGTSMAAPHVAGLAAKLLGSPTPPESISELRERLRERAPTYDVTAGTHARGGYDPAAGFGIPTTAPPTANIGVDADVPVADEPFSLVANISEADSQIATYEWDTTGDGSYDAVGERVEVTHELGESEAQLRVTDADGKTTTVSRSVFVTDRPRVTIQAPATVIAGEQTRLNATVENEAGDTTVTWTFPDGTTATGETATYRFETGESEVTATVEDEHGATSTETLTVTATGPAEDQGPAVSVAAALAAVVLAVGLLRRRG</sequence>
<evidence type="ECO:0000256" key="6">
    <source>
        <dbReference type="RuleBase" id="RU003355"/>
    </source>
</evidence>
<dbReference type="CDD" id="cd00146">
    <property type="entry name" value="PKD"/>
    <property type="match status" value="2"/>
</dbReference>
<feature type="domain" description="PKD/Chitinase" evidence="8">
    <location>
        <begin position="363"/>
        <end position="446"/>
    </location>
</feature>
<gene>
    <name evidence="9" type="ordered locus">NP_1682A</name>
</gene>
<dbReference type="PANTHER" id="PTHR43806">
    <property type="entry name" value="PEPTIDASE S8"/>
    <property type="match status" value="1"/>
</dbReference>
<dbReference type="Proteomes" id="UP000002698">
    <property type="component" value="Chromosome"/>
</dbReference>
<keyword evidence="2 5" id="KW-0645">Protease</keyword>
<comment type="similarity">
    <text evidence="1 5 6">Belongs to the peptidase S8 family.</text>
</comment>
<dbReference type="InterPro" id="IPR050131">
    <property type="entry name" value="Peptidase_S8_subtilisin-like"/>
</dbReference>
<dbReference type="SUPFAM" id="SSF52743">
    <property type="entry name" value="Subtilisin-like"/>
    <property type="match status" value="1"/>
</dbReference>
<evidence type="ECO:0000256" key="4">
    <source>
        <dbReference type="ARBA" id="ARBA00022825"/>
    </source>
</evidence>
<dbReference type="KEGG" id="nph:NP_1682A"/>
<dbReference type="Gene3D" id="3.40.50.200">
    <property type="entry name" value="Peptidase S8/S53 domain"/>
    <property type="match status" value="1"/>
</dbReference>
<dbReference type="GO" id="GO:0006508">
    <property type="term" value="P:proteolysis"/>
    <property type="evidence" value="ECO:0007669"/>
    <property type="project" value="UniProtKB-KW"/>
</dbReference>
<evidence type="ECO:0000313" key="10">
    <source>
        <dbReference type="Proteomes" id="UP000002698"/>
    </source>
</evidence>
<proteinExistence type="inferred from homology"/>
<accession>A0A1U7EVA6</accession>
<dbReference type="InterPro" id="IPR023828">
    <property type="entry name" value="Peptidase_S8_Ser-AS"/>
</dbReference>
<dbReference type="PROSITE" id="PS00138">
    <property type="entry name" value="SUBTILASE_SER"/>
    <property type="match status" value="1"/>
</dbReference>
<dbReference type="PROSITE" id="PS00137">
    <property type="entry name" value="SUBTILASE_HIS"/>
    <property type="match status" value="1"/>
</dbReference>
<dbReference type="EnsemblBacteria" id="CAI48932">
    <property type="protein sequence ID" value="CAI48932"/>
    <property type="gene ID" value="NP_1682A"/>
</dbReference>
<dbReference type="AlphaFoldDB" id="A0A1U7EVA6"/>
<reference evidence="9 10" key="1">
    <citation type="journal article" date="2005" name="Genome Res.">
        <title>Living with two extremes: conclusions from the genome sequence of Natronomonas pharaonis.</title>
        <authorList>
            <person name="Falb M."/>
            <person name="Pfeiffer F."/>
            <person name="Palm P."/>
            <person name="Rodewald K."/>
            <person name="Hickmann V."/>
            <person name="Tittor J."/>
            <person name="Oesterhelt D."/>
        </authorList>
    </citation>
    <scope>NUCLEOTIDE SEQUENCE [LARGE SCALE GENOMIC DNA]</scope>
    <source>
        <strain evidence="10">ATCC 35678 / DSM 2160 / CIP 103997 / JCM 8858 / NBRC 14720 / NCIMB 2260 / Gabara</strain>
    </source>
</reference>
<dbReference type="GO" id="GO:0004252">
    <property type="term" value="F:serine-type endopeptidase activity"/>
    <property type="evidence" value="ECO:0007669"/>
    <property type="project" value="UniProtKB-UniRule"/>
</dbReference>
<dbReference type="InterPro" id="IPR036852">
    <property type="entry name" value="Peptidase_S8/S53_dom_sf"/>
</dbReference>
<dbReference type="HOGENOM" id="CLU_490604_0_0_2"/>
<feature type="region of interest" description="Disordered" evidence="7">
    <location>
        <begin position="31"/>
        <end position="55"/>
    </location>
</feature>
<dbReference type="PANTHER" id="PTHR43806:SF11">
    <property type="entry name" value="CEREVISIN-RELATED"/>
    <property type="match status" value="1"/>
</dbReference>
<dbReference type="InterPro" id="IPR035986">
    <property type="entry name" value="PKD_dom_sf"/>
</dbReference>
<dbReference type="InterPro" id="IPR022409">
    <property type="entry name" value="PKD/Chitinase_dom"/>
</dbReference>
<evidence type="ECO:0000256" key="7">
    <source>
        <dbReference type="SAM" id="MobiDB-lite"/>
    </source>
</evidence>
<dbReference type="EC" id="3.4.21.-" evidence="9"/>
<dbReference type="PROSITE" id="PS51892">
    <property type="entry name" value="SUBTILASE"/>
    <property type="match status" value="1"/>
</dbReference>
<dbReference type="GeneID" id="3701223"/>
<dbReference type="InterPro" id="IPR023827">
    <property type="entry name" value="Peptidase_S8_Asp-AS"/>
</dbReference>
<evidence type="ECO:0000259" key="8">
    <source>
        <dbReference type="SMART" id="SM00089"/>
    </source>
</evidence>
<dbReference type="STRING" id="348780.NP_1682A"/>
<feature type="domain" description="PKD/Chitinase" evidence="8">
    <location>
        <begin position="448"/>
        <end position="527"/>
    </location>
</feature>
<dbReference type="eggNOG" id="arCOG02510">
    <property type="taxonomic scope" value="Archaea"/>
</dbReference>
<evidence type="ECO:0000256" key="1">
    <source>
        <dbReference type="ARBA" id="ARBA00011073"/>
    </source>
</evidence>
<dbReference type="OrthoDB" id="27270at2157"/>
<dbReference type="PRINTS" id="PR00723">
    <property type="entry name" value="SUBTILISIN"/>
</dbReference>
<dbReference type="InterPro" id="IPR022398">
    <property type="entry name" value="Peptidase_S8_His-AS"/>
</dbReference>
<dbReference type="PROSITE" id="PS00136">
    <property type="entry name" value="SUBTILASE_ASP"/>
    <property type="match status" value="1"/>
</dbReference>
<evidence type="ECO:0000313" key="9">
    <source>
        <dbReference type="EMBL" id="CAI48932.1"/>
    </source>
</evidence>
<dbReference type="SMART" id="SM00089">
    <property type="entry name" value="PKD"/>
    <property type="match status" value="2"/>
</dbReference>
<evidence type="ECO:0000256" key="3">
    <source>
        <dbReference type="ARBA" id="ARBA00022801"/>
    </source>
</evidence>
<dbReference type="Pfam" id="PF00082">
    <property type="entry name" value="Peptidase_S8"/>
    <property type="match status" value="1"/>
</dbReference>
<protein>
    <submittedName>
        <fullName evidence="9">S8 family serine protease</fullName>
        <ecNumber evidence="9">3.4.21.-</ecNumber>
    </submittedName>
</protein>
<feature type="active site" description="Charge relay system" evidence="5">
    <location>
        <position position="299"/>
    </location>
</feature>
<dbReference type="Gene3D" id="2.60.40.10">
    <property type="entry name" value="Immunoglobulins"/>
    <property type="match status" value="2"/>
</dbReference>
<keyword evidence="3 5" id="KW-0378">Hydrolase</keyword>
<dbReference type="SUPFAM" id="SSF49299">
    <property type="entry name" value="PKD domain"/>
    <property type="match status" value="2"/>
</dbReference>
<dbReference type="RefSeq" id="WP_011322565.1">
    <property type="nucleotide sequence ID" value="NC_007426.1"/>
</dbReference>
<evidence type="ECO:0000256" key="2">
    <source>
        <dbReference type="ARBA" id="ARBA00022670"/>
    </source>
</evidence>
<dbReference type="Pfam" id="PF18911">
    <property type="entry name" value="PKD_4"/>
    <property type="match status" value="1"/>
</dbReference>
<dbReference type="InterPro" id="IPR015500">
    <property type="entry name" value="Peptidase_S8_subtilisin-rel"/>
</dbReference>
<keyword evidence="4 5" id="KW-0720">Serine protease</keyword>
<dbReference type="InterPro" id="IPR000209">
    <property type="entry name" value="Peptidase_S8/S53_dom"/>
</dbReference>
<dbReference type="EMBL" id="CR936257">
    <property type="protein sequence ID" value="CAI48932.1"/>
    <property type="molecule type" value="Genomic_DNA"/>
</dbReference>
<keyword evidence="10" id="KW-1185">Reference proteome</keyword>
<feature type="active site" description="Charge relay system" evidence="5">
    <location>
        <position position="124"/>
    </location>
</feature>
<evidence type="ECO:0000256" key="5">
    <source>
        <dbReference type="PROSITE-ProRule" id="PRU01240"/>
    </source>
</evidence>
<dbReference type="eggNOG" id="arCOG00702">
    <property type="taxonomic scope" value="Archaea"/>
</dbReference>
<organism evidence="9 10">
    <name type="scientific">Natronomonas pharaonis (strain ATCC 35678 / DSM 2160 / CIP 103997 / JCM 8858 / NBRC 14720 / NCIMB 2260 / Gabara)</name>
    <name type="common">Halobacterium pharaonis</name>
    <dbReference type="NCBI Taxonomy" id="348780"/>
    <lineage>
        <taxon>Archaea</taxon>
        <taxon>Methanobacteriati</taxon>
        <taxon>Methanobacteriota</taxon>
        <taxon>Stenosarchaea group</taxon>
        <taxon>Halobacteria</taxon>
        <taxon>Halobacteriales</taxon>
        <taxon>Natronomonadaceae</taxon>
        <taxon>Natronomonas</taxon>
    </lineage>
</organism>
<name>A0A1U7EVA6_NATPD</name>